<evidence type="ECO:0000313" key="2">
    <source>
        <dbReference type="EMBL" id="MBC6008901.1"/>
    </source>
</evidence>
<keyword evidence="1" id="KW-1133">Transmembrane helix</keyword>
<dbReference type="PANTHER" id="PTHR40078:SF1">
    <property type="entry name" value="INTEGRAL MEMBRANE PROTEIN"/>
    <property type="match status" value="1"/>
</dbReference>
<feature type="transmembrane region" description="Helical" evidence="1">
    <location>
        <begin position="21"/>
        <end position="42"/>
    </location>
</feature>
<name>A0ABR7K869_9FIRM</name>
<dbReference type="InterPro" id="IPR038750">
    <property type="entry name" value="YczE/YyaS-like"/>
</dbReference>
<keyword evidence="1" id="KW-0472">Membrane</keyword>
<feature type="transmembrane region" description="Helical" evidence="1">
    <location>
        <begin position="48"/>
        <end position="68"/>
    </location>
</feature>
<proteinExistence type="predicted"/>
<feature type="transmembrane region" description="Helical" evidence="1">
    <location>
        <begin position="104"/>
        <end position="126"/>
    </location>
</feature>
<evidence type="ECO:0000313" key="3">
    <source>
        <dbReference type="Proteomes" id="UP000603474"/>
    </source>
</evidence>
<evidence type="ECO:0000256" key="1">
    <source>
        <dbReference type="SAM" id="Phobius"/>
    </source>
</evidence>
<sequence>MLYMVLVVAQLLIERKLKMDMLLEVPFSFIMGYILDLYQIIIPASPESLGLRIVILLAGNICIAFGVYTMVQSHLVLAPVDGVILSIFNHYNKAYSLCKNCFDITMIAATIILCLVTRSPLYGICVGRIIKWFEIKQVSLIRS</sequence>
<dbReference type="EMBL" id="JACRWG010000002">
    <property type="protein sequence ID" value="MBC6008901.1"/>
    <property type="molecule type" value="Genomic_DNA"/>
</dbReference>
<gene>
    <name evidence="2" type="ORF">H8909_01305</name>
</gene>
<dbReference type="Proteomes" id="UP000603474">
    <property type="component" value="Unassembled WGS sequence"/>
</dbReference>
<organism evidence="2 3">
    <name type="scientific">Catenibacterium faecis</name>
    <dbReference type="NCBI Taxonomy" id="2764323"/>
    <lineage>
        <taxon>Bacteria</taxon>
        <taxon>Bacillati</taxon>
        <taxon>Bacillota</taxon>
        <taxon>Erysipelotrichia</taxon>
        <taxon>Erysipelotrichales</taxon>
        <taxon>Coprobacillaceae</taxon>
        <taxon>Catenibacterium</taxon>
    </lineage>
</organism>
<dbReference type="PANTHER" id="PTHR40078">
    <property type="entry name" value="INTEGRAL MEMBRANE PROTEIN-RELATED"/>
    <property type="match status" value="1"/>
</dbReference>
<keyword evidence="1" id="KW-0812">Transmembrane</keyword>
<accession>A0ABR7K869</accession>
<protein>
    <submittedName>
        <fullName evidence="2">Uncharacterized protein</fullName>
    </submittedName>
</protein>
<keyword evidence="3" id="KW-1185">Reference proteome</keyword>
<dbReference type="Pfam" id="PF19700">
    <property type="entry name" value="DUF6198"/>
    <property type="match status" value="1"/>
</dbReference>
<reference evidence="2 3" key="1">
    <citation type="submission" date="2020-08" db="EMBL/GenBank/DDBJ databases">
        <authorList>
            <person name="Liu C."/>
            <person name="Sun Q."/>
        </authorList>
    </citation>
    <scope>NUCLEOTIDE SEQUENCE [LARGE SCALE GENOMIC DNA]</scope>
    <source>
        <strain evidence="2 3">NSJ-22</strain>
    </source>
</reference>
<comment type="caution">
    <text evidence="2">The sequence shown here is derived from an EMBL/GenBank/DDBJ whole genome shotgun (WGS) entry which is preliminary data.</text>
</comment>